<dbReference type="InterPro" id="IPR003494">
    <property type="entry name" value="SHS2_FtsA"/>
</dbReference>
<dbReference type="Proteomes" id="UP000682713">
    <property type="component" value="Unassembled WGS sequence"/>
</dbReference>
<dbReference type="PANTHER" id="PTHR32432">
    <property type="entry name" value="CELL DIVISION PROTEIN FTSA-RELATED"/>
    <property type="match status" value="1"/>
</dbReference>
<sequence>MQSDKIFALDIGTRSVVGLILEENGEQYKVLDLFVKEHKARAMVDGQIHDIQAVAHVIKEIKEHLENTHGKLSKVCVAAAGRSLKTERAKAVVNIKGKPMINQEDILYLELTAVQNAQAAAAERQLAEKMNSYYCVGYSVLHYFIDNQLIGNLIDQQGDEASVDIIATFLPRVVVDSLIKALQRADLELDALTLEPIAAINVLVPVSMRRLNVALVDIGAGTSDIAITNTGTVVAYGMVPTAGDEITEAISDQLLLDFPEAEQAKRELWEKDSIIVHDILGFENEISKTDVVAQISPAVDKLSREISMEIRELNNGQPPKAVMLVGGGSKTPELPKRLAEMLQLPENRVAIRGAEAIQGLTFAEHIPGGPENITPIGIAISARKSPIQYVTVTVNDQSTRMFEVKELTVADCILSSGIIINKLYGKPGMAIFVTMNGQQVTIPGSFGEPPILLKNGEECSLEDPVKNGDIIVAKKGADGDQSQIRIKDLIDEIPAKNAIINGKSYHIPITITKNRKRASLNDNISDRDEITVHIPATISELLSALNIKELSNVLLPFRLFINGKESVIPSFTSEIWLNGRKVNEAEPLPAIIELSIGRKIAPTTRNLASSMGHLLKRSITVFFNHEQITVTKTVSEYKRDGEILKQDDELFTGDHIEWNEASESAFIFQDIFNFVEVNKPENASGNFSILLNNEEATFYSPIQSGDYLEIVWPTVLENK</sequence>
<evidence type="ECO:0000313" key="3">
    <source>
        <dbReference type="Proteomes" id="UP000682713"/>
    </source>
</evidence>
<dbReference type="InterPro" id="IPR043129">
    <property type="entry name" value="ATPase_NBD"/>
</dbReference>
<dbReference type="GO" id="GO:0051301">
    <property type="term" value="P:cell division"/>
    <property type="evidence" value="ECO:0007669"/>
    <property type="project" value="UniProtKB-KW"/>
</dbReference>
<name>A0A942TLY9_9BACI</name>
<accession>A0A942TLY9</accession>
<keyword evidence="2" id="KW-0132">Cell division</keyword>
<dbReference type="EMBL" id="JAGYPJ010000001">
    <property type="protein sequence ID" value="MBS4200020.1"/>
    <property type="molecule type" value="Genomic_DNA"/>
</dbReference>
<dbReference type="Pfam" id="PF14450">
    <property type="entry name" value="FtsA"/>
    <property type="match status" value="1"/>
</dbReference>
<reference evidence="2 3" key="1">
    <citation type="submission" date="2021-05" db="EMBL/GenBank/DDBJ databases">
        <title>Novel Bacillus species.</title>
        <authorList>
            <person name="Liu G."/>
        </authorList>
    </citation>
    <scope>NUCLEOTIDE SEQUENCE [LARGE SCALE GENOMIC DNA]</scope>
    <source>
        <strain evidence="2 3">FJAT-49732</strain>
    </source>
</reference>
<dbReference type="Gene3D" id="3.30.420.40">
    <property type="match status" value="2"/>
</dbReference>
<dbReference type="RefSeq" id="WP_213110641.1">
    <property type="nucleotide sequence ID" value="NZ_JAGYPJ010000001.1"/>
</dbReference>
<protein>
    <submittedName>
        <fullName evidence="2">Cell division protein FtsA</fullName>
    </submittedName>
</protein>
<dbReference type="CDD" id="cd24004">
    <property type="entry name" value="ASKHA_NBD_PilM-like"/>
    <property type="match status" value="1"/>
</dbReference>
<proteinExistence type="predicted"/>
<dbReference type="SMART" id="SM00842">
    <property type="entry name" value="FtsA"/>
    <property type="match status" value="1"/>
</dbReference>
<dbReference type="SUPFAM" id="SSF53067">
    <property type="entry name" value="Actin-like ATPase domain"/>
    <property type="match status" value="2"/>
</dbReference>
<gene>
    <name evidence="2" type="ORF">KHA93_10170</name>
</gene>
<evidence type="ECO:0000313" key="2">
    <source>
        <dbReference type="EMBL" id="MBS4200020.1"/>
    </source>
</evidence>
<keyword evidence="2" id="KW-0131">Cell cycle</keyword>
<dbReference type="PANTHER" id="PTHR32432:SF3">
    <property type="entry name" value="ETHANOLAMINE UTILIZATION PROTEIN EUTJ"/>
    <property type="match status" value="1"/>
</dbReference>
<feature type="domain" description="SHS2" evidence="1">
    <location>
        <begin position="6"/>
        <end position="203"/>
    </location>
</feature>
<evidence type="ECO:0000259" key="1">
    <source>
        <dbReference type="SMART" id="SM00842"/>
    </source>
</evidence>
<dbReference type="InterPro" id="IPR050696">
    <property type="entry name" value="FtsA/MreB"/>
</dbReference>
<keyword evidence="3" id="KW-1185">Reference proteome</keyword>
<comment type="caution">
    <text evidence="2">The sequence shown here is derived from an EMBL/GenBank/DDBJ whole genome shotgun (WGS) entry which is preliminary data.</text>
</comment>
<organism evidence="2 3">
    <name type="scientific">Lederbergia citrisecunda</name>
    <dbReference type="NCBI Taxonomy" id="2833583"/>
    <lineage>
        <taxon>Bacteria</taxon>
        <taxon>Bacillati</taxon>
        <taxon>Bacillota</taxon>
        <taxon>Bacilli</taxon>
        <taxon>Bacillales</taxon>
        <taxon>Bacillaceae</taxon>
        <taxon>Lederbergia</taxon>
    </lineage>
</organism>
<dbReference type="AlphaFoldDB" id="A0A942TLY9"/>